<dbReference type="AlphaFoldDB" id="A0A0N5BNV2"/>
<evidence type="ECO:0000256" key="1">
    <source>
        <dbReference type="SAM" id="SignalP"/>
    </source>
</evidence>
<organism evidence="2 3">
    <name type="scientific">Strongyloides papillosus</name>
    <name type="common">Intestinal threadworm</name>
    <dbReference type="NCBI Taxonomy" id="174720"/>
    <lineage>
        <taxon>Eukaryota</taxon>
        <taxon>Metazoa</taxon>
        <taxon>Ecdysozoa</taxon>
        <taxon>Nematoda</taxon>
        <taxon>Chromadorea</taxon>
        <taxon>Rhabditida</taxon>
        <taxon>Tylenchina</taxon>
        <taxon>Panagrolaimomorpha</taxon>
        <taxon>Strongyloidoidea</taxon>
        <taxon>Strongyloididae</taxon>
        <taxon>Strongyloides</taxon>
    </lineage>
</organism>
<feature type="signal peptide" evidence="1">
    <location>
        <begin position="1"/>
        <end position="18"/>
    </location>
</feature>
<dbReference type="Proteomes" id="UP000046392">
    <property type="component" value="Unplaced"/>
</dbReference>
<keyword evidence="2" id="KW-1185">Reference proteome</keyword>
<protein>
    <submittedName>
        <fullName evidence="3">Uncharacterized protein</fullName>
    </submittedName>
</protein>
<feature type="chain" id="PRO_5005894887" evidence="1">
    <location>
        <begin position="19"/>
        <end position="101"/>
    </location>
</feature>
<evidence type="ECO:0000313" key="3">
    <source>
        <dbReference type="WBParaSite" id="SPAL_0000758000.1"/>
    </source>
</evidence>
<proteinExistence type="predicted"/>
<accession>A0A0N5BNV2</accession>
<dbReference type="WBParaSite" id="SPAL_0000758000.1">
    <property type="protein sequence ID" value="SPAL_0000758000.1"/>
    <property type="gene ID" value="SPAL_0000758000"/>
</dbReference>
<keyword evidence="1" id="KW-0732">Signal</keyword>
<sequence>MTYLSIFYFFVFIVTSECCFFQGLSCYSNPCQTSSYHVNFIPFQPQDYNCNYLTTEFSSTQSPSEYPQPTYSLPPKKEEYISYPSKTTSNKKYLVPQARIY</sequence>
<evidence type="ECO:0000313" key="2">
    <source>
        <dbReference type="Proteomes" id="UP000046392"/>
    </source>
</evidence>
<name>A0A0N5BNV2_STREA</name>
<reference evidence="3" key="1">
    <citation type="submission" date="2017-02" db="UniProtKB">
        <authorList>
            <consortium name="WormBaseParasite"/>
        </authorList>
    </citation>
    <scope>IDENTIFICATION</scope>
</reference>